<dbReference type="Proteomes" id="UP000001070">
    <property type="component" value="Unassembled WGS sequence"/>
</dbReference>
<name>B4JPV8_DROGR</name>
<dbReference type="GO" id="GO:0097136">
    <property type="term" value="C:Bcl-2 family protein complex"/>
    <property type="evidence" value="ECO:0007669"/>
    <property type="project" value="EnsemblMetazoa"/>
</dbReference>
<dbReference type="PANTHER" id="PTHR21974">
    <property type="entry name" value="RE15880P"/>
    <property type="match status" value="1"/>
</dbReference>
<dbReference type="GO" id="GO:0043065">
    <property type="term" value="P:positive regulation of apoptotic process"/>
    <property type="evidence" value="ECO:0007669"/>
    <property type="project" value="EnsemblMetazoa"/>
</dbReference>
<dbReference type="AlphaFoldDB" id="B4JPV8"/>
<dbReference type="GO" id="GO:0010508">
    <property type="term" value="P:positive regulation of autophagy"/>
    <property type="evidence" value="ECO:0007669"/>
    <property type="project" value="EnsemblMetazoa"/>
</dbReference>
<feature type="coiled-coil region" evidence="1">
    <location>
        <begin position="179"/>
        <end position="236"/>
    </location>
</feature>
<dbReference type="EMBL" id="CH916372">
    <property type="protein sequence ID" value="EDV98938.1"/>
    <property type="molecule type" value="Genomic_DNA"/>
</dbReference>
<dbReference type="OrthoDB" id="6432391at2759"/>
<accession>B4JPV8</accession>
<evidence type="ECO:0000313" key="3">
    <source>
        <dbReference type="EMBL" id="EDV98938.1"/>
    </source>
</evidence>
<dbReference type="PhylomeDB" id="B4JPV8"/>
<evidence type="ECO:0000256" key="1">
    <source>
        <dbReference type="SAM" id="Coils"/>
    </source>
</evidence>
<reference evidence="3 4" key="1">
    <citation type="journal article" date="2007" name="Nature">
        <title>Evolution of genes and genomes on the Drosophila phylogeny.</title>
        <authorList>
            <consortium name="Drosophila 12 Genomes Consortium"/>
            <person name="Clark A.G."/>
            <person name="Eisen M.B."/>
            <person name="Smith D.R."/>
            <person name="Bergman C.M."/>
            <person name="Oliver B."/>
            <person name="Markow T.A."/>
            <person name="Kaufman T.C."/>
            <person name="Kellis M."/>
            <person name="Gelbart W."/>
            <person name="Iyer V.N."/>
            <person name="Pollard D.A."/>
            <person name="Sackton T.B."/>
            <person name="Larracuente A.M."/>
            <person name="Singh N.D."/>
            <person name="Abad J.P."/>
            <person name="Abt D.N."/>
            <person name="Adryan B."/>
            <person name="Aguade M."/>
            <person name="Akashi H."/>
            <person name="Anderson W.W."/>
            <person name="Aquadro C.F."/>
            <person name="Ardell D.H."/>
            <person name="Arguello R."/>
            <person name="Artieri C.G."/>
            <person name="Barbash D.A."/>
            <person name="Barker D."/>
            <person name="Barsanti P."/>
            <person name="Batterham P."/>
            <person name="Batzoglou S."/>
            <person name="Begun D."/>
            <person name="Bhutkar A."/>
            <person name="Blanco E."/>
            <person name="Bosak S.A."/>
            <person name="Bradley R.K."/>
            <person name="Brand A.D."/>
            <person name="Brent M.R."/>
            <person name="Brooks A.N."/>
            <person name="Brown R.H."/>
            <person name="Butlin R.K."/>
            <person name="Caggese C."/>
            <person name="Calvi B.R."/>
            <person name="Bernardo de Carvalho A."/>
            <person name="Caspi A."/>
            <person name="Castrezana S."/>
            <person name="Celniker S.E."/>
            <person name="Chang J.L."/>
            <person name="Chapple C."/>
            <person name="Chatterji S."/>
            <person name="Chinwalla A."/>
            <person name="Civetta A."/>
            <person name="Clifton S.W."/>
            <person name="Comeron J.M."/>
            <person name="Costello J.C."/>
            <person name="Coyne J.A."/>
            <person name="Daub J."/>
            <person name="David R.G."/>
            <person name="Delcher A.L."/>
            <person name="Delehaunty K."/>
            <person name="Do C.B."/>
            <person name="Ebling H."/>
            <person name="Edwards K."/>
            <person name="Eickbush T."/>
            <person name="Evans J.D."/>
            <person name="Filipski A."/>
            <person name="Findeiss S."/>
            <person name="Freyhult E."/>
            <person name="Fulton L."/>
            <person name="Fulton R."/>
            <person name="Garcia A.C."/>
            <person name="Gardiner A."/>
            <person name="Garfield D.A."/>
            <person name="Garvin B.E."/>
            <person name="Gibson G."/>
            <person name="Gilbert D."/>
            <person name="Gnerre S."/>
            <person name="Godfrey J."/>
            <person name="Good R."/>
            <person name="Gotea V."/>
            <person name="Gravely B."/>
            <person name="Greenberg A.J."/>
            <person name="Griffiths-Jones S."/>
            <person name="Gross S."/>
            <person name="Guigo R."/>
            <person name="Gustafson E.A."/>
            <person name="Haerty W."/>
            <person name="Hahn M.W."/>
            <person name="Halligan D.L."/>
            <person name="Halpern A.L."/>
            <person name="Halter G.M."/>
            <person name="Han M.V."/>
            <person name="Heger A."/>
            <person name="Hillier L."/>
            <person name="Hinrichs A.S."/>
            <person name="Holmes I."/>
            <person name="Hoskins R.A."/>
            <person name="Hubisz M.J."/>
            <person name="Hultmark D."/>
            <person name="Huntley M.A."/>
            <person name="Jaffe D.B."/>
            <person name="Jagadeeshan S."/>
            <person name="Jeck W.R."/>
            <person name="Johnson J."/>
            <person name="Jones C.D."/>
            <person name="Jordan W.C."/>
            <person name="Karpen G.H."/>
            <person name="Kataoka E."/>
            <person name="Keightley P.D."/>
            <person name="Kheradpour P."/>
            <person name="Kirkness E.F."/>
            <person name="Koerich L.B."/>
            <person name="Kristiansen K."/>
            <person name="Kudrna D."/>
            <person name="Kulathinal R.J."/>
            <person name="Kumar S."/>
            <person name="Kwok R."/>
            <person name="Lander E."/>
            <person name="Langley C.H."/>
            <person name="Lapoint R."/>
            <person name="Lazzaro B.P."/>
            <person name="Lee S.J."/>
            <person name="Levesque L."/>
            <person name="Li R."/>
            <person name="Lin C.F."/>
            <person name="Lin M.F."/>
            <person name="Lindblad-Toh K."/>
            <person name="Llopart A."/>
            <person name="Long M."/>
            <person name="Low L."/>
            <person name="Lozovsky E."/>
            <person name="Lu J."/>
            <person name="Luo M."/>
            <person name="Machado C.A."/>
            <person name="Makalowski W."/>
            <person name="Marzo M."/>
            <person name="Matsuda M."/>
            <person name="Matzkin L."/>
            <person name="McAllister B."/>
            <person name="McBride C.S."/>
            <person name="McKernan B."/>
            <person name="McKernan K."/>
            <person name="Mendez-Lago M."/>
            <person name="Minx P."/>
            <person name="Mollenhauer M.U."/>
            <person name="Montooth K."/>
            <person name="Mount S.M."/>
            <person name="Mu X."/>
            <person name="Myers E."/>
            <person name="Negre B."/>
            <person name="Newfeld S."/>
            <person name="Nielsen R."/>
            <person name="Noor M.A."/>
            <person name="O'Grady P."/>
            <person name="Pachter L."/>
            <person name="Papaceit M."/>
            <person name="Parisi M.J."/>
            <person name="Parisi M."/>
            <person name="Parts L."/>
            <person name="Pedersen J.S."/>
            <person name="Pesole G."/>
            <person name="Phillippy A.M."/>
            <person name="Ponting C.P."/>
            <person name="Pop M."/>
            <person name="Porcelli D."/>
            <person name="Powell J.R."/>
            <person name="Prohaska S."/>
            <person name="Pruitt K."/>
            <person name="Puig M."/>
            <person name="Quesneville H."/>
            <person name="Ram K.R."/>
            <person name="Rand D."/>
            <person name="Rasmussen M.D."/>
            <person name="Reed L.K."/>
            <person name="Reenan R."/>
            <person name="Reily A."/>
            <person name="Remington K.A."/>
            <person name="Rieger T.T."/>
            <person name="Ritchie M.G."/>
            <person name="Robin C."/>
            <person name="Rogers Y.H."/>
            <person name="Rohde C."/>
            <person name="Rozas J."/>
            <person name="Rubenfield M.J."/>
            <person name="Ruiz A."/>
            <person name="Russo S."/>
            <person name="Salzberg S.L."/>
            <person name="Sanchez-Gracia A."/>
            <person name="Saranga D.J."/>
            <person name="Sato H."/>
            <person name="Schaeffer S.W."/>
            <person name="Schatz M.C."/>
            <person name="Schlenke T."/>
            <person name="Schwartz R."/>
            <person name="Segarra C."/>
            <person name="Singh R.S."/>
            <person name="Sirot L."/>
            <person name="Sirota M."/>
            <person name="Sisneros N.B."/>
            <person name="Smith C.D."/>
            <person name="Smith T.F."/>
            <person name="Spieth J."/>
            <person name="Stage D.E."/>
            <person name="Stark A."/>
            <person name="Stephan W."/>
            <person name="Strausberg R.L."/>
            <person name="Strempel S."/>
            <person name="Sturgill D."/>
            <person name="Sutton G."/>
            <person name="Sutton G.G."/>
            <person name="Tao W."/>
            <person name="Teichmann S."/>
            <person name="Tobari Y.N."/>
            <person name="Tomimura Y."/>
            <person name="Tsolas J.M."/>
            <person name="Valente V.L."/>
            <person name="Venter E."/>
            <person name="Venter J.C."/>
            <person name="Vicario S."/>
            <person name="Vieira F.G."/>
            <person name="Vilella A.J."/>
            <person name="Villasante A."/>
            <person name="Walenz B."/>
            <person name="Wang J."/>
            <person name="Wasserman M."/>
            <person name="Watts T."/>
            <person name="Wilson D."/>
            <person name="Wilson R.K."/>
            <person name="Wing R.A."/>
            <person name="Wolfner M.F."/>
            <person name="Wong A."/>
            <person name="Wong G.K."/>
            <person name="Wu C.I."/>
            <person name="Wu G."/>
            <person name="Yamamoto D."/>
            <person name="Yang H.P."/>
            <person name="Yang S.P."/>
            <person name="Yorke J.A."/>
            <person name="Yoshida K."/>
            <person name="Zdobnov E."/>
            <person name="Zhang P."/>
            <person name="Zhang Y."/>
            <person name="Zimin A.V."/>
            <person name="Baldwin J."/>
            <person name="Abdouelleil A."/>
            <person name="Abdulkadir J."/>
            <person name="Abebe A."/>
            <person name="Abera B."/>
            <person name="Abreu J."/>
            <person name="Acer S.C."/>
            <person name="Aftuck L."/>
            <person name="Alexander A."/>
            <person name="An P."/>
            <person name="Anderson E."/>
            <person name="Anderson S."/>
            <person name="Arachi H."/>
            <person name="Azer M."/>
            <person name="Bachantsang P."/>
            <person name="Barry A."/>
            <person name="Bayul T."/>
            <person name="Berlin A."/>
            <person name="Bessette D."/>
            <person name="Bloom T."/>
            <person name="Blye J."/>
            <person name="Boguslavskiy L."/>
            <person name="Bonnet C."/>
            <person name="Boukhgalter B."/>
            <person name="Bourzgui I."/>
            <person name="Brown A."/>
            <person name="Cahill P."/>
            <person name="Channer S."/>
            <person name="Cheshatsang Y."/>
            <person name="Chuda L."/>
            <person name="Citroen M."/>
            <person name="Collymore A."/>
            <person name="Cooke P."/>
            <person name="Costello M."/>
            <person name="D'Aco K."/>
            <person name="Daza R."/>
            <person name="De Haan G."/>
            <person name="DeGray S."/>
            <person name="DeMaso C."/>
            <person name="Dhargay N."/>
            <person name="Dooley K."/>
            <person name="Dooley E."/>
            <person name="Doricent M."/>
            <person name="Dorje P."/>
            <person name="Dorjee K."/>
            <person name="Dupes A."/>
            <person name="Elong R."/>
            <person name="Falk J."/>
            <person name="Farina A."/>
            <person name="Faro S."/>
            <person name="Ferguson D."/>
            <person name="Fisher S."/>
            <person name="Foley C.D."/>
            <person name="Franke A."/>
            <person name="Friedrich D."/>
            <person name="Gadbois L."/>
            <person name="Gearin G."/>
            <person name="Gearin C.R."/>
            <person name="Giannoukos G."/>
            <person name="Goode T."/>
            <person name="Graham J."/>
            <person name="Grandbois E."/>
            <person name="Grewal S."/>
            <person name="Gyaltsen K."/>
            <person name="Hafez N."/>
            <person name="Hagos B."/>
            <person name="Hall J."/>
            <person name="Henson C."/>
            <person name="Hollinger A."/>
            <person name="Honan T."/>
            <person name="Huard M.D."/>
            <person name="Hughes L."/>
            <person name="Hurhula B."/>
            <person name="Husby M.E."/>
            <person name="Kamat A."/>
            <person name="Kanga B."/>
            <person name="Kashin S."/>
            <person name="Khazanovich D."/>
            <person name="Kisner P."/>
            <person name="Lance K."/>
            <person name="Lara M."/>
            <person name="Lee W."/>
            <person name="Lennon N."/>
            <person name="Letendre F."/>
            <person name="LeVine R."/>
            <person name="Lipovsky A."/>
            <person name="Liu X."/>
            <person name="Liu J."/>
            <person name="Liu S."/>
            <person name="Lokyitsang T."/>
            <person name="Lokyitsang Y."/>
            <person name="Lubonja R."/>
            <person name="Lui A."/>
            <person name="MacDonald P."/>
            <person name="Magnisalis V."/>
            <person name="Maru K."/>
            <person name="Matthews C."/>
            <person name="McCusker W."/>
            <person name="McDonough S."/>
            <person name="Mehta T."/>
            <person name="Meldrim J."/>
            <person name="Meneus L."/>
            <person name="Mihai O."/>
            <person name="Mihalev A."/>
            <person name="Mihova T."/>
            <person name="Mittelman R."/>
            <person name="Mlenga V."/>
            <person name="Montmayeur A."/>
            <person name="Mulrain L."/>
            <person name="Navidi A."/>
            <person name="Naylor J."/>
            <person name="Negash T."/>
            <person name="Nguyen T."/>
            <person name="Nguyen N."/>
            <person name="Nicol R."/>
            <person name="Norbu C."/>
            <person name="Norbu N."/>
            <person name="Novod N."/>
            <person name="O'Neill B."/>
            <person name="Osman S."/>
            <person name="Markiewicz E."/>
            <person name="Oyono O.L."/>
            <person name="Patti C."/>
            <person name="Phunkhang P."/>
            <person name="Pierre F."/>
            <person name="Priest M."/>
            <person name="Raghuraman S."/>
            <person name="Rege F."/>
            <person name="Reyes R."/>
            <person name="Rise C."/>
            <person name="Rogov P."/>
            <person name="Ross K."/>
            <person name="Ryan E."/>
            <person name="Settipalli S."/>
            <person name="Shea T."/>
            <person name="Sherpa N."/>
            <person name="Shi L."/>
            <person name="Shih D."/>
            <person name="Sparrow T."/>
            <person name="Spaulding J."/>
            <person name="Stalker J."/>
            <person name="Stange-Thomann N."/>
            <person name="Stavropoulos S."/>
            <person name="Stone C."/>
            <person name="Strader C."/>
            <person name="Tesfaye S."/>
            <person name="Thomson T."/>
            <person name="Thoulutsang Y."/>
            <person name="Thoulutsang D."/>
            <person name="Topham K."/>
            <person name="Topping I."/>
            <person name="Tsamla T."/>
            <person name="Vassiliev H."/>
            <person name="Vo A."/>
            <person name="Wangchuk T."/>
            <person name="Wangdi T."/>
            <person name="Weiand M."/>
            <person name="Wilkinson J."/>
            <person name="Wilson A."/>
            <person name="Yadav S."/>
            <person name="Young G."/>
            <person name="Yu Q."/>
            <person name="Zembek L."/>
            <person name="Zhong D."/>
            <person name="Zimmer A."/>
            <person name="Zwirko Z."/>
            <person name="Jaffe D.B."/>
            <person name="Alvarez P."/>
            <person name="Brockman W."/>
            <person name="Butler J."/>
            <person name="Chin C."/>
            <person name="Gnerre S."/>
            <person name="Grabherr M."/>
            <person name="Kleber M."/>
            <person name="Mauceli E."/>
            <person name="MacCallum I."/>
        </authorList>
    </citation>
    <scope>NUCLEOTIDE SEQUENCE [LARGE SCALE GENOMIC DNA]</scope>
    <source>
        <strain evidence="4">Tucson 15287-2541.00</strain>
    </source>
</reference>
<proteinExistence type="predicted"/>
<gene>
    <name evidence="3" type="primary">Dgri\GH13328</name>
    <name evidence="3" type="ORF">Dgri_GH13328</name>
</gene>
<evidence type="ECO:0000256" key="2">
    <source>
        <dbReference type="SAM" id="MobiDB-lite"/>
    </source>
</evidence>
<dbReference type="PANTHER" id="PTHR21974:SF2">
    <property type="entry name" value="RE15880P"/>
    <property type="match status" value="1"/>
</dbReference>
<protein>
    <submittedName>
        <fullName evidence="3">GH13328</fullName>
    </submittedName>
</protein>
<dbReference type="InParanoid" id="B4JPV8"/>
<dbReference type="GO" id="GO:0005929">
    <property type="term" value="C:cilium"/>
    <property type="evidence" value="ECO:0007669"/>
    <property type="project" value="TreeGrafter"/>
</dbReference>
<sequence length="395" mass="44237">MGCGSSMERPSSVSHHLPNTPMRPMQQNVDGRTIVQQYVRLDEQISKLEASSPGPRLATAEAWIEHLRAKRDTMLGLEGMEHPVRPSTTTTTTGATPNANEVRVERVAHQLTSYPLTLGAERGGNEIVANTPTKDLAQLAHNLAVIGDPQKASTHEDFFANLSESALYLLSIRYYGELLEHSKQRLKTLSESYAELNELYVKQDGIIAYISGGTYLTRLEENIDAQLEVARDTRDKLGSALEQWRICGLLLRAAANSATQALKQWQQLGRLIDPKQKLQSALDCRSLLHASLTSLEAAQLSLPHVELKYMSHRQVLAVNHCNTYLITDIANAARYEHTSRVFSSYEANISKTCTWHHDTFHKTLRSDFDKAEETVRGLARTLRDHREEVFGAARK</sequence>
<dbReference type="eggNOG" id="ENOG502RPFP">
    <property type="taxonomic scope" value="Eukaryota"/>
</dbReference>
<organism evidence="4">
    <name type="scientific">Drosophila grimshawi</name>
    <name type="common">Hawaiian fruit fly</name>
    <name type="synonym">Idiomyia grimshawi</name>
    <dbReference type="NCBI Taxonomy" id="7222"/>
    <lineage>
        <taxon>Eukaryota</taxon>
        <taxon>Metazoa</taxon>
        <taxon>Ecdysozoa</taxon>
        <taxon>Arthropoda</taxon>
        <taxon>Hexapoda</taxon>
        <taxon>Insecta</taxon>
        <taxon>Pterygota</taxon>
        <taxon>Neoptera</taxon>
        <taxon>Endopterygota</taxon>
        <taxon>Diptera</taxon>
        <taxon>Brachycera</taxon>
        <taxon>Muscomorpha</taxon>
        <taxon>Ephydroidea</taxon>
        <taxon>Drosophilidae</taxon>
        <taxon>Drosophila</taxon>
        <taxon>Hawaiian Drosophila</taxon>
    </lineage>
</organism>
<evidence type="ECO:0000313" key="4">
    <source>
        <dbReference type="Proteomes" id="UP000001070"/>
    </source>
</evidence>
<dbReference type="OMA" id="RYEHTTR"/>
<keyword evidence="4" id="KW-1185">Reference proteome</keyword>
<keyword evidence="1" id="KW-0175">Coiled coil</keyword>
<dbReference type="HOGENOM" id="CLU_732104_0_0_1"/>
<feature type="region of interest" description="Disordered" evidence="2">
    <location>
        <begin position="1"/>
        <end position="29"/>
    </location>
</feature>